<evidence type="ECO:0000256" key="4">
    <source>
        <dbReference type="ARBA" id="ARBA00022832"/>
    </source>
</evidence>
<evidence type="ECO:0000256" key="13">
    <source>
        <dbReference type="ARBA" id="ARBA00042123"/>
    </source>
</evidence>
<dbReference type="Proteomes" id="UP001303046">
    <property type="component" value="Unassembled WGS sequence"/>
</dbReference>
<evidence type="ECO:0000256" key="11">
    <source>
        <dbReference type="ARBA" id="ARBA00038963"/>
    </source>
</evidence>
<evidence type="ECO:0000256" key="6">
    <source>
        <dbReference type="ARBA" id="ARBA00022946"/>
    </source>
</evidence>
<sequence>MGVHYKSKMLTRRCSVICARQLSAKQLVYAEYGDPAKVLKLQRIDLNDTPPAGHVHVKWIAAPINPADINTLQGVYPIKPQLPAVAGNEGYGRVEKVGDGVKSLQVGDHVLPSRSGLGIWRSDGHHKEAELFPIDNTLPLEASATLQVNPPTAYRMLKDFVDLKPGDTVIQNGANSAVGKAVIQICRLRGFRSINVVRKREDMTPLVSELKSLGADEIITEEGLIKEYRGKIKDVRLALNCVGGKSALLLSSTLGFRGCMVTYGGMSKQPLQIPTGPLIFKDIRLAGFWMSRWYEDPKNIEERKRMYTELGDWIKAGELRPPDLEKRSIEQGPAHMFAEHIRWVGRGHSSKSEHETGKGARKLGTLSRALWVERAGKSYPSRASSYNGNVLTYDASTPIDQRDRCIRFYASKAFQVDEGNKGRRYPANPDPTRSDVVQAANPGGIQLLGWAHPASQNGGDW</sequence>
<gene>
    <name evidence="16" type="primary">Necator_chrII.g7107</name>
    <name evidence="16" type="ORF">RB195_019314</name>
</gene>
<comment type="caution">
    <text evidence="16">The sequence shown here is derived from an EMBL/GenBank/DDBJ whole genome shotgun (WGS) entry which is preliminary data.</text>
</comment>
<proteinExistence type="inferred from homology"/>
<evidence type="ECO:0000256" key="9">
    <source>
        <dbReference type="ARBA" id="ARBA00023128"/>
    </source>
</evidence>
<dbReference type="EMBL" id="JAVFWL010000002">
    <property type="protein sequence ID" value="KAK6736552.1"/>
    <property type="molecule type" value="Genomic_DNA"/>
</dbReference>
<evidence type="ECO:0000313" key="16">
    <source>
        <dbReference type="EMBL" id="KAK6736552.1"/>
    </source>
</evidence>
<evidence type="ECO:0000256" key="7">
    <source>
        <dbReference type="ARBA" id="ARBA00023002"/>
    </source>
</evidence>
<evidence type="ECO:0000256" key="8">
    <source>
        <dbReference type="ARBA" id="ARBA00023098"/>
    </source>
</evidence>
<keyword evidence="5" id="KW-0521">NADP</keyword>
<dbReference type="Pfam" id="PF08240">
    <property type="entry name" value="ADH_N"/>
    <property type="match status" value="1"/>
</dbReference>
<dbReference type="SMART" id="SM00829">
    <property type="entry name" value="PKS_ER"/>
    <property type="match status" value="1"/>
</dbReference>
<evidence type="ECO:0000256" key="12">
    <source>
        <dbReference type="ARBA" id="ARBA00041058"/>
    </source>
</evidence>
<evidence type="ECO:0000256" key="5">
    <source>
        <dbReference type="ARBA" id="ARBA00022857"/>
    </source>
</evidence>
<evidence type="ECO:0000256" key="2">
    <source>
        <dbReference type="ARBA" id="ARBA00010371"/>
    </source>
</evidence>
<dbReference type="InterPro" id="IPR051034">
    <property type="entry name" value="Mito_Enoyl-ACP_Reductase"/>
</dbReference>
<evidence type="ECO:0000256" key="14">
    <source>
        <dbReference type="ARBA" id="ARBA00048843"/>
    </source>
</evidence>
<keyword evidence="9" id="KW-0496">Mitochondrion</keyword>
<keyword evidence="4" id="KW-0276">Fatty acid metabolism</keyword>
<comment type="similarity">
    <text evidence="2">Belongs to the zinc-containing alcohol dehydrogenase family. Quinone oxidoreductase subfamily.</text>
</comment>
<evidence type="ECO:0000313" key="17">
    <source>
        <dbReference type="Proteomes" id="UP001303046"/>
    </source>
</evidence>
<comment type="subcellular location">
    <subcellularLocation>
        <location evidence="1">Mitochondrion</location>
    </subcellularLocation>
</comment>
<dbReference type="Gene3D" id="3.90.180.10">
    <property type="entry name" value="Medium-chain alcohol dehydrogenases, catalytic domain"/>
    <property type="match status" value="1"/>
</dbReference>
<dbReference type="SUPFAM" id="SSF50129">
    <property type="entry name" value="GroES-like"/>
    <property type="match status" value="1"/>
</dbReference>
<comment type="catalytic activity">
    <reaction evidence="14">
        <text>a 2,3-saturated acyl-[ACP] + NADP(+) = a (2E)-enoyl-[ACP] + NADPH + H(+)</text>
        <dbReference type="Rhea" id="RHEA:22564"/>
        <dbReference type="Rhea" id="RHEA-COMP:9925"/>
        <dbReference type="Rhea" id="RHEA-COMP:9926"/>
        <dbReference type="ChEBI" id="CHEBI:15378"/>
        <dbReference type="ChEBI" id="CHEBI:57783"/>
        <dbReference type="ChEBI" id="CHEBI:58349"/>
        <dbReference type="ChEBI" id="CHEBI:78784"/>
        <dbReference type="ChEBI" id="CHEBI:78785"/>
        <dbReference type="EC" id="1.3.1.104"/>
    </reaction>
</comment>
<dbReference type="InterPro" id="IPR011032">
    <property type="entry name" value="GroES-like_sf"/>
</dbReference>
<evidence type="ECO:0000256" key="1">
    <source>
        <dbReference type="ARBA" id="ARBA00004173"/>
    </source>
</evidence>
<keyword evidence="7" id="KW-0560">Oxidoreductase</keyword>
<keyword evidence="17" id="KW-1185">Reference proteome</keyword>
<dbReference type="EC" id="1.3.1.104" evidence="11"/>
<name>A0ABR1CDK4_NECAM</name>
<evidence type="ECO:0000259" key="15">
    <source>
        <dbReference type="SMART" id="SM00829"/>
    </source>
</evidence>
<keyword evidence="3" id="KW-0444">Lipid biosynthesis</keyword>
<keyword evidence="6" id="KW-0809">Transit peptide</keyword>
<dbReference type="CDD" id="cd08290">
    <property type="entry name" value="ETR"/>
    <property type="match status" value="1"/>
</dbReference>
<evidence type="ECO:0000256" key="10">
    <source>
        <dbReference type="ARBA" id="ARBA00023160"/>
    </source>
</evidence>
<dbReference type="InterPro" id="IPR036291">
    <property type="entry name" value="NAD(P)-bd_dom_sf"/>
</dbReference>
<evidence type="ECO:0000256" key="3">
    <source>
        <dbReference type="ARBA" id="ARBA00022516"/>
    </source>
</evidence>
<accession>A0ABR1CDK4</accession>
<protein>
    <recommendedName>
        <fullName evidence="12">Enoyl-[acyl-carrier-protein] reductase, mitochondrial</fullName>
        <ecNumber evidence="11">1.3.1.104</ecNumber>
    </recommendedName>
    <alternativeName>
        <fullName evidence="13">2-enoyl thioester reductase</fullName>
    </alternativeName>
</protein>
<organism evidence="16 17">
    <name type="scientific">Necator americanus</name>
    <name type="common">Human hookworm</name>
    <dbReference type="NCBI Taxonomy" id="51031"/>
    <lineage>
        <taxon>Eukaryota</taxon>
        <taxon>Metazoa</taxon>
        <taxon>Ecdysozoa</taxon>
        <taxon>Nematoda</taxon>
        <taxon>Chromadorea</taxon>
        <taxon>Rhabditida</taxon>
        <taxon>Rhabditina</taxon>
        <taxon>Rhabditomorpha</taxon>
        <taxon>Strongyloidea</taxon>
        <taxon>Ancylostomatidae</taxon>
        <taxon>Bunostominae</taxon>
        <taxon>Necator</taxon>
    </lineage>
</organism>
<dbReference type="SUPFAM" id="SSF51735">
    <property type="entry name" value="NAD(P)-binding Rossmann-fold domains"/>
    <property type="match status" value="1"/>
</dbReference>
<dbReference type="Gene3D" id="3.40.50.720">
    <property type="entry name" value="NAD(P)-binding Rossmann-like Domain"/>
    <property type="match status" value="1"/>
</dbReference>
<dbReference type="PANTHER" id="PTHR43981">
    <property type="entry name" value="ENOYL-[ACYL-CARRIER-PROTEIN] REDUCTASE, MITOCHONDRIAL"/>
    <property type="match status" value="1"/>
</dbReference>
<feature type="domain" description="Enoyl reductase (ER)" evidence="15">
    <location>
        <begin position="33"/>
        <end position="349"/>
    </location>
</feature>
<dbReference type="InterPro" id="IPR020843">
    <property type="entry name" value="ER"/>
</dbReference>
<reference evidence="16 17" key="1">
    <citation type="submission" date="2023-08" db="EMBL/GenBank/DDBJ databases">
        <title>A Necator americanus chromosomal reference genome.</title>
        <authorList>
            <person name="Ilik V."/>
            <person name="Petrzelkova K.J."/>
            <person name="Pardy F."/>
            <person name="Fuh T."/>
            <person name="Niatou-Singa F.S."/>
            <person name="Gouil Q."/>
            <person name="Baker L."/>
            <person name="Ritchie M.E."/>
            <person name="Jex A.R."/>
            <person name="Gazzola D."/>
            <person name="Li H."/>
            <person name="Toshio Fujiwara R."/>
            <person name="Zhan B."/>
            <person name="Aroian R.V."/>
            <person name="Pafco B."/>
            <person name="Schwarz E.M."/>
        </authorList>
    </citation>
    <scope>NUCLEOTIDE SEQUENCE [LARGE SCALE GENOMIC DNA]</scope>
    <source>
        <strain evidence="16 17">Aroian</strain>
        <tissue evidence="16">Whole animal</tissue>
    </source>
</reference>
<keyword evidence="8" id="KW-0443">Lipid metabolism</keyword>
<dbReference type="InterPro" id="IPR013154">
    <property type="entry name" value="ADH-like_N"/>
</dbReference>
<dbReference type="Pfam" id="PF00107">
    <property type="entry name" value="ADH_zinc_N"/>
    <property type="match status" value="1"/>
</dbReference>
<keyword evidence="10" id="KW-0275">Fatty acid biosynthesis</keyword>
<dbReference type="PANTHER" id="PTHR43981:SF2">
    <property type="entry name" value="ENOYL-[ACYL-CARRIER-PROTEIN] REDUCTASE, MITOCHONDRIAL"/>
    <property type="match status" value="1"/>
</dbReference>
<dbReference type="InterPro" id="IPR013149">
    <property type="entry name" value="ADH-like_C"/>
</dbReference>